<reference evidence="1" key="1">
    <citation type="submission" date="2020-02" db="EMBL/GenBank/DDBJ databases">
        <authorList>
            <person name="Meier V. D."/>
        </authorList>
    </citation>
    <scope>NUCLEOTIDE SEQUENCE</scope>
    <source>
        <strain evidence="1">AVDCRST_MAG87</strain>
    </source>
</reference>
<name>A0A6J4VJC0_9BACT</name>
<evidence type="ECO:0000313" key="1">
    <source>
        <dbReference type="EMBL" id="CAA9580305.1"/>
    </source>
</evidence>
<dbReference type="AlphaFoldDB" id="A0A6J4VJC0"/>
<accession>A0A6J4VJC0</accession>
<dbReference type="EMBL" id="CADCWJ010000719">
    <property type="protein sequence ID" value="CAA9580305.1"/>
    <property type="molecule type" value="Genomic_DNA"/>
</dbReference>
<sequence length="320" mass="35115">MEQQVRTGLERIPGYAGYRRKEDRRDDDKRIRNEISDALSAQVDALTRRNAALVEARDLTQISKIERLIGQVRLLADRIRTATYGYGGLFSENTVDEPVLDQIRQFDLALQREVSTLVTLVDGLSNSISTPANSDLDTLQHEVSRLDVLVDGRAQVVDTARPHQDAKVLSLLDTIPEPKPSPLLSVEPGDTFSVLGDNYQTDAIVTLVDGDRRIRLARVGDNAEGAEQWFLASSVPEIPTSLLVQEDDGTPPGLVMRSAAANVQSSKGVREGVSAQYSFTAEGEPESKVAFSYIIGDETRYLTGKPINDLDVEFFGAAQS</sequence>
<organism evidence="1">
    <name type="scientific">uncultured Thermomicrobiales bacterium</name>
    <dbReference type="NCBI Taxonomy" id="1645740"/>
    <lineage>
        <taxon>Bacteria</taxon>
        <taxon>Pseudomonadati</taxon>
        <taxon>Thermomicrobiota</taxon>
        <taxon>Thermomicrobia</taxon>
        <taxon>Thermomicrobiales</taxon>
        <taxon>environmental samples</taxon>
    </lineage>
</organism>
<gene>
    <name evidence="1" type="ORF">AVDCRST_MAG87-3273</name>
</gene>
<protein>
    <recommendedName>
        <fullName evidence="2">DUF4178 domain-containing protein</fullName>
    </recommendedName>
</protein>
<proteinExistence type="predicted"/>
<evidence type="ECO:0008006" key="2">
    <source>
        <dbReference type="Google" id="ProtNLM"/>
    </source>
</evidence>